<dbReference type="Pfam" id="PF01272">
    <property type="entry name" value="GreA_GreB"/>
    <property type="match status" value="1"/>
</dbReference>
<dbReference type="STRING" id="1122206.SAMN02745753_04627"/>
<dbReference type="PANTHER" id="PTHR30437">
    <property type="entry name" value="TRANSCRIPTION ELONGATION FACTOR GREA"/>
    <property type="match status" value="1"/>
</dbReference>
<feature type="domain" description="Regulator of nucleoside diphosphate kinase N-terminal" evidence="2">
    <location>
        <begin position="5"/>
        <end position="45"/>
    </location>
</feature>
<feature type="domain" description="Transcription elongation factor GreA/GreB C-terminal" evidence="1">
    <location>
        <begin position="51"/>
        <end position="126"/>
    </location>
</feature>
<dbReference type="GO" id="GO:0032784">
    <property type="term" value="P:regulation of DNA-templated transcription elongation"/>
    <property type="evidence" value="ECO:0007669"/>
    <property type="project" value="InterPro"/>
</dbReference>
<dbReference type="PANTHER" id="PTHR30437:SF5">
    <property type="entry name" value="REGULATOR OF NUCLEOSIDE DIPHOSPHATE KINASE"/>
    <property type="match status" value="1"/>
</dbReference>
<dbReference type="Proteomes" id="UP000184517">
    <property type="component" value="Unassembled WGS sequence"/>
</dbReference>
<dbReference type="GO" id="GO:0070063">
    <property type="term" value="F:RNA polymerase binding"/>
    <property type="evidence" value="ECO:0007669"/>
    <property type="project" value="InterPro"/>
</dbReference>
<keyword evidence="3" id="KW-0418">Kinase</keyword>
<dbReference type="Pfam" id="PF14760">
    <property type="entry name" value="Rnk_N"/>
    <property type="match status" value="1"/>
</dbReference>
<dbReference type="RefSeq" id="WP_072842434.1">
    <property type="nucleotide sequence ID" value="NZ_FQVF01000036.1"/>
</dbReference>
<dbReference type="GO" id="GO:0016301">
    <property type="term" value="F:kinase activity"/>
    <property type="evidence" value="ECO:0007669"/>
    <property type="project" value="UniProtKB-KW"/>
</dbReference>
<dbReference type="SUPFAM" id="SSF54534">
    <property type="entry name" value="FKBP-like"/>
    <property type="match status" value="1"/>
</dbReference>
<gene>
    <name evidence="3" type="ORF">SAMN02745753_04627</name>
</gene>
<dbReference type="InterPro" id="IPR023459">
    <property type="entry name" value="Tscrpt_elong_fac_GreA/B_fam"/>
</dbReference>
<evidence type="ECO:0000313" key="3">
    <source>
        <dbReference type="EMBL" id="SHG87040.1"/>
    </source>
</evidence>
<dbReference type="NCBIfam" id="NF004396">
    <property type="entry name" value="PRK05753.1"/>
    <property type="match status" value="1"/>
</dbReference>
<keyword evidence="3" id="KW-0808">Transferase</keyword>
<name>A0A1M5NBY5_9GAMM</name>
<accession>A0A1M5NBY5</accession>
<dbReference type="GO" id="GO:0003677">
    <property type="term" value="F:DNA binding"/>
    <property type="evidence" value="ECO:0007669"/>
    <property type="project" value="InterPro"/>
</dbReference>
<reference evidence="4" key="1">
    <citation type="submission" date="2016-11" db="EMBL/GenBank/DDBJ databases">
        <authorList>
            <person name="Varghese N."/>
            <person name="Submissions S."/>
        </authorList>
    </citation>
    <scope>NUCLEOTIDE SEQUENCE [LARGE SCALE GENOMIC DNA]</scope>
    <source>
        <strain evidence="4">DSM 16579</strain>
    </source>
</reference>
<protein>
    <submittedName>
        <fullName evidence="3">Regulator of nucleoside diphosphate kinase</fullName>
    </submittedName>
</protein>
<sequence>MTTRPDITISSLDLKRVEDLIDSLPKADIAGVSELEEELTRATIVAPKDVPDNIITMNSTVKFIVEATNKEFELTLVYPKNMESNGTTISILAPVGSALLGLSIGDEIEWPKPGGGNLKIKIIQVTFQPERAGEYQL</sequence>
<organism evidence="3 4">
    <name type="scientific">Marinomonas polaris DSM 16579</name>
    <dbReference type="NCBI Taxonomy" id="1122206"/>
    <lineage>
        <taxon>Bacteria</taxon>
        <taxon>Pseudomonadati</taxon>
        <taxon>Pseudomonadota</taxon>
        <taxon>Gammaproteobacteria</taxon>
        <taxon>Oceanospirillales</taxon>
        <taxon>Oceanospirillaceae</taxon>
        <taxon>Marinomonas</taxon>
    </lineage>
</organism>
<dbReference type="Gene3D" id="1.10.286.20">
    <property type="match status" value="1"/>
</dbReference>
<evidence type="ECO:0000259" key="1">
    <source>
        <dbReference type="Pfam" id="PF01272"/>
    </source>
</evidence>
<dbReference type="FunFam" id="3.10.50.30:FF:000002">
    <property type="entry name" value="Regulator of nucleoside diphosphate kinase"/>
    <property type="match status" value="1"/>
</dbReference>
<dbReference type="InterPro" id="IPR036953">
    <property type="entry name" value="GreA/GreB_C_sf"/>
</dbReference>
<dbReference type="InterPro" id="IPR029462">
    <property type="entry name" value="Rnk_N"/>
</dbReference>
<dbReference type="Gene3D" id="3.10.50.30">
    <property type="entry name" value="Transcription elongation factor, GreA/GreB, C-terminal domain"/>
    <property type="match status" value="1"/>
</dbReference>
<dbReference type="InterPro" id="IPR001437">
    <property type="entry name" value="Tscrpt_elong_fac_GreA/B_C"/>
</dbReference>
<dbReference type="EMBL" id="FQVF01000036">
    <property type="protein sequence ID" value="SHG87040.1"/>
    <property type="molecule type" value="Genomic_DNA"/>
</dbReference>
<dbReference type="OrthoDB" id="192847at2"/>
<proteinExistence type="predicted"/>
<dbReference type="AlphaFoldDB" id="A0A1M5NBY5"/>
<evidence type="ECO:0000313" key="4">
    <source>
        <dbReference type="Proteomes" id="UP000184517"/>
    </source>
</evidence>
<dbReference type="GO" id="GO:0006354">
    <property type="term" value="P:DNA-templated transcription elongation"/>
    <property type="evidence" value="ECO:0007669"/>
    <property type="project" value="TreeGrafter"/>
</dbReference>
<evidence type="ECO:0000259" key="2">
    <source>
        <dbReference type="Pfam" id="PF14760"/>
    </source>
</evidence>
<keyword evidence="4" id="KW-1185">Reference proteome</keyword>